<proteinExistence type="inferred from homology"/>
<evidence type="ECO:0000256" key="7">
    <source>
        <dbReference type="ARBA" id="ARBA00022714"/>
    </source>
</evidence>
<evidence type="ECO:0000313" key="17">
    <source>
        <dbReference type="Proteomes" id="UP000095200"/>
    </source>
</evidence>
<evidence type="ECO:0000256" key="12">
    <source>
        <dbReference type="ARBA" id="ARBA00051157"/>
    </source>
</evidence>
<dbReference type="PROSITE" id="PS51918">
    <property type="entry name" value="RADICAL_SAM"/>
    <property type="match status" value="1"/>
</dbReference>
<dbReference type="SUPFAM" id="SSF102114">
    <property type="entry name" value="Radical SAM enzymes"/>
    <property type="match status" value="1"/>
</dbReference>
<dbReference type="PIRSF" id="PIRSF001619">
    <property type="entry name" value="Biotin_synth"/>
    <property type="match status" value="1"/>
</dbReference>
<evidence type="ECO:0000313" key="16">
    <source>
        <dbReference type="EMBL" id="GAU08996.1"/>
    </source>
</evidence>
<keyword evidence="10 13" id="KW-0408">Iron</keyword>
<feature type="binding site" evidence="13 14">
    <location>
        <position position="203"/>
    </location>
    <ligand>
        <name>[2Fe-2S] cluster</name>
        <dbReference type="ChEBI" id="CHEBI:190135"/>
    </ligand>
</feature>
<feature type="binding site" evidence="13 14">
    <location>
        <position position="68"/>
    </location>
    <ligand>
        <name>[4Fe-4S] cluster</name>
        <dbReference type="ChEBI" id="CHEBI:49883"/>
        <note>4Fe-4S-S-AdoMet</note>
    </ligand>
</feature>
<dbReference type="GO" id="GO:0004076">
    <property type="term" value="F:biotin synthase activity"/>
    <property type="evidence" value="ECO:0007669"/>
    <property type="project" value="UniProtKB-UniRule"/>
</dbReference>
<name>A0A194AIU9_9BACT</name>
<evidence type="ECO:0000256" key="14">
    <source>
        <dbReference type="PIRSR" id="PIRSR001619-1"/>
    </source>
</evidence>
<comment type="cofactor">
    <cofactor evidence="14">
        <name>[2Fe-2S] cluster</name>
        <dbReference type="ChEBI" id="CHEBI:190135"/>
    </cofactor>
    <text evidence="14">Binds 1 [2Fe-2S] cluster. The cluster is coordinated with 3 cysteines and 1 arginine.</text>
</comment>
<gene>
    <name evidence="13" type="primary">bioB</name>
    <name evidence="16" type="ORF">DPF_1715</name>
</gene>
<comment type="caution">
    <text evidence="13">Lacks conserved residue(s) required for the propagation of feature annotation.</text>
</comment>
<evidence type="ECO:0000256" key="4">
    <source>
        <dbReference type="ARBA" id="ARBA00022485"/>
    </source>
</evidence>
<comment type="similarity">
    <text evidence="2 13">Belongs to the radical SAM superfamily. Biotin synthase family.</text>
</comment>
<dbReference type="InterPro" id="IPR007197">
    <property type="entry name" value="rSAM"/>
</dbReference>
<dbReference type="GO" id="GO:0005506">
    <property type="term" value="F:iron ion binding"/>
    <property type="evidence" value="ECO:0007669"/>
    <property type="project" value="UniProtKB-UniRule"/>
</dbReference>
<evidence type="ECO:0000256" key="5">
    <source>
        <dbReference type="ARBA" id="ARBA00022679"/>
    </source>
</evidence>
<dbReference type="GO" id="GO:0051537">
    <property type="term" value="F:2 iron, 2 sulfur cluster binding"/>
    <property type="evidence" value="ECO:0007669"/>
    <property type="project" value="UniProtKB-KW"/>
</dbReference>
<keyword evidence="8 13" id="KW-0479">Metal-binding</keyword>
<keyword evidence="11 13" id="KW-0411">Iron-sulfur</keyword>
<evidence type="ECO:0000256" key="9">
    <source>
        <dbReference type="ARBA" id="ARBA00022756"/>
    </source>
</evidence>
<dbReference type="AlphaFoldDB" id="A0A194AIU9"/>
<dbReference type="UniPathway" id="UPA00078">
    <property type="reaction ID" value="UER00162"/>
</dbReference>
<keyword evidence="6 13" id="KW-0949">S-adenosyl-L-methionine</keyword>
<comment type="caution">
    <text evidence="16">The sequence shown here is derived from an EMBL/GenBank/DDBJ whole genome shotgun (WGS) entry which is preliminary data.</text>
</comment>
<dbReference type="InterPro" id="IPR010722">
    <property type="entry name" value="BATS_dom"/>
</dbReference>
<feature type="binding site" evidence="13 14">
    <location>
        <position position="75"/>
    </location>
    <ligand>
        <name>[4Fe-4S] cluster</name>
        <dbReference type="ChEBI" id="CHEBI:49883"/>
        <note>4Fe-4S-S-AdoMet</note>
    </ligand>
</feature>
<dbReference type="CDD" id="cd01335">
    <property type="entry name" value="Radical_SAM"/>
    <property type="match status" value="1"/>
</dbReference>
<feature type="domain" description="Radical SAM core" evidence="15">
    <location>
        <begin position="50"/>
        <end position="278"/>
    </location>
</feature>
<comment type="catalytic activity">
    <reaction evidence="12 13">
        <text>(4R,5S)-dethiobiotin + (sulfur carrier)-SH + 2 reduced [2Fe-2S]-[ferredoxin] + 2 S-adenosyl-L-methionine = (sulfur carrier)-H + biotin + 2 5'-deoxyadenosine + 2 L-methionine + 2 oxidized [2Fe-2S]-[ferredoxin]</text>
        <dbReference type="Rhea" id="RHEA:22060"/>
        <dbReference type="Rhea" id="RHEA-COMP:10000"/>
        <dbReference type="Rhea" id="RHEA-COMP:10001"/>
        <dbReference type="Rhea" id="RHEA-COMP:14737"/>
        <dbReference type="Rhea" id="RHEA-COMP:14739"/>
        <dbReference type="ChEBI" id="CHEBI:17319"/>
        <dbReference type="ChEBI" id="CHEBI:29917"/>
        <dbReference type="ChEBI" id="CHEBI:33737"/>
        <dbReference type="ChEBI" id="CHEBI:33738"/>
        <dbReference type="ChEBI" id="CHEBI:57586"/>
        <dbReference type="ChEBI" id="CHEBI:57844"/>
        <dbReference type="ChEBI" id="CHEBI:59789"/>
        <dbReference type="ChEBI" id="CHEBI:64428"/>
        <dbReference type="ChEBI" id="CHEBI:149473"/>
        <dbReference type="EC" id="2.8.1.6"/>
    </reaction>
</comment>
<feature type="binding site" evidence="13 14">
    <location>
        <position position="143"/>
    </location>
    <ligand>
        <name>[2Fe-2S] cluster</name>
        <dbReference type="ChEBI" id="CHEBI:190135"/>
    </ligand>
</feature>
<reference evidence="17" key="1">
    <citation type="submission" date="2016-06" db="EMBL/GenBank/DDBJ databases">
        <title>Draft genome sequence of Desulfoplanes formicivorans strain Pf12B.</title>
        <authorList>
            <person name="Watanabe M."/>
            <person name="Kojima H."/>
            <person name="Fukui M."/>
        </authorList>
    </citation>
    <scope>NUCLEOTIDE SEQUENCE [LARGE SCALE GENOMIC DNA]</scope>
    <source>
        <strain evidence="17">Pf12B</strain>
    </source>
</reference>
<dbReference type="SFLD" id="SFLDS00029">
    <property type="entry name" value="Radical_SAM"/>
    <property type="match status" value="1"/>
</dbReference>
<dbReference type="GO" id="GO:0009102">
    <property type="term" value="P:biotin biosynthetic process"/>
    <property type="evidence" value="ECO:0007669"/>
    <property type="project" value="UniProtKB-UniRule"/>
</dbReference>
<protein>
    <recommendedName>
        <fullName evidence="3 13">Biotin synthase</fullName>
        <ecNumber evidence="3 13">2.8.1.6</ecNumber>
    </recommendedName>
</protein>
<dbReference type="STRING" id="1592317.DPF_1715"/>
<evidence type="ECO:0000256" key="8">
    <source>
        <dbReference type="ARBA" id="ARBA00022723"/>
    </source>
</evidence>
<keyword evidence="4 13" id="KW-0004">4Fe-4S</keyword>
<dbReference type="PANTHER" id="PTHR22976">
    <property type="entry name" value="BIOTIN SYNTHASE"/>
    <property type="match status" value="1"/>
</dbReference>
<dbReference type="EC" id="2.8.1.6" evidence="3 13"/>
<evidence type="ECO:0000256" key="11">
    <source>
        <dbReference type="ARBA" id="ARBA00023014"/>
    </source>
</evidence>
<dbReference type="EMBL" id="BDFE01000016">
    <property type="protein sequence ID" value="GAU08996.1"/>
    <property type="molecule type" value="Genomic_DNA"/>
</dbReference>
<evidence type="ECO:0000256" key="2">
    <source>
        <dbReference type="ARBA" id="ARBA00010765"/>
    </source>
</evidence>
<dbReference type="PANTHER" id="PTHR22976:SF2">
    <property type="entry name" value="BIOTIN SYNTHASE, MITOCHONDRIAL"/>
    <property type="match status" value="1"/>
</dbReference>
<keyword evidence="7 13" id="KW-0001">2Fe-2S</keyword>
<evidence type="ECO:0000256" key="3">
    <source>
        <dbReference type="ARBA" id="ARBA00012236"/>
    </source>
</evidence>
<accession>A0A194AIU9</accession>
<evidence type="ECO:0000256" key="10">
    <source>
        <dbReference type="ARBA" id="ARBA00023004"/>
    </source>
</evidence>
<dbReference type="Proteomes" id="UP000095200">
    <property type="component" value="Unassembled WGS sequence"/>
</dbReference>
<dbReference type="SMART" id="SM00729">
    <property type="entry name" value="Elp3"/>
    <property type="match status" value="1"/>
</dbReference>
<dbReference type="SFLD" id="SFLDG01278">
    <property type="entry name" value="biotin_synthase_like"/>
    <property type="match status" value="1"/>
</dbReference>
<evidence type="ECO:0000256" key="13">
    <source>
        <dbReference type="HAMAP-Rule" id="MF_01694"/>
    </source>
</evidence>
<comment type="cofactor">
    <cofactor evidence="13">
        <name>[2Fe-2S] cluster</name>
        <dbReference type="ChEBI" id="CHEBI:190135"/>
    </cofactor>
    <text evidence="13">Binds 1 [2Fe-2S] cluster. The cluster is coordinated with 3 cysteines and 1 arginine.</text>
</comment>
<dbReference type="InterPro" id="IPR013785">
    <property type="entry name" value="Aldolase_TIM"/>
</dbReference>
<comment type="cofactor">
    <cofactor evidence="13 14">
        <name>[4Fe-4S] cluster</name>
        <dbReference type="ChEBI" id="CHEBI:49883"/>
    </cofactor>
    <text evidence="13 14">Binds 1 [4Fe-4S] cluster. The cluster is coordinated with 3 cysteines and an exchangeable S-adenosyl-L-methionine.</text>
</comment>
<keyword evidence="5 13" id="KW-0808">Transferase</keyword>
<comment type="subunit">
    <text evidence="13">Homodimer.</text>
</comment>
<keyword evidence="9 13" id="KW-0093">Biotin biosynthesis</keyword>
<dbReference type="NCBIfam" id="TIGR00433">
    <property type="entry name" value="bioB"/>
    <property type="match status" value="1"/>
</dbReference>
<dbReference type="GO" id="GO:0051539">
    <property type="term" value="F:4 iron, 4 sulfur cluster binding"/>
    <property type="evidence" value="ECO:0007669"/>
    <property type="project" value="UniProtKB-KW"/>
</dbReference>
<dbReference type="Pfam" id="PF04055">
    <property type="entry name" value="Radical_SAM"/>
    <property type="match status" value="1"/>
</dbReference>
<evidence type="ECO:0000256" key="1">
    <source>
        <dbReference type="ARBA" id="ARBA00004942"/>
    </source>
</evidence>
<dbReference type="HAMAP" id="MF_01694">
    <property type="entry name" value="BioB"/>
    <property type="match status" value="1"/>
</dbReference>
<dbReference type="RefSeq" id="WP_069859088.1">
    <property type="nucleotide sequence ID" value="NZ_BDFE01000016.1"/>
</dbReference>
<feature type="binding site" evidence="13 14">
    <location>
        <position position="72"/>
    </location>
    <ligand>
        <name>[4Fe-4S] cluster</name>
        <dbReference type="ChEBI" id="CHEBI:49883"/>
        <note>4Fe-4S-S-AdoMet</note>
    </ligand>
</feature>
<comment type="function">
    <text evidence="13">Catalyzes the conversion of dethiobiotin (DTB) to biotin by the insertion of a sulfur atom into dethiobiotin via a radical-based mechanism.</text>
</comment>
<evidence type="ECO:0000256" key="6">
    <source>
        <dbReference type="ARBA" id="ARBA00022691"/>
    </source>
</evidence>
<comment type="pathway">
    <text evidence="1 13">Cofactor biosynthesis; biotin biosynthesis; biotin from 7,8-diaminononanoate: step 2/2.</text>
</comment>
<dbReference type="Gene3D" id="3.20.20.70">
    <property type="entry name" value="Aldolase class I"/>
    <property type="match status" value="1"/>
</dbReference>
<keyword evidence="17" id="KW-1185">Reference proteome</keyword>
<dbReference type="InterPro" id="IPR002684">
    <property type="entry name" value="Biotin_synth/BioAB"/>
</dbReference>
<evidence type="ECO:0000259" key="15">
    <source>
        <dbReference type="PROSITE" id="PS51918"/>
    </source>
</evidence>
<dbReference type="InterPro" id="IPR058240">
    <property type="entry name" value="rSAM_sf"/>
</dbReference>
<dbReference type="Pfam" id="PF06968">
    <property type="entry name" value="BATS"/>
    <property type="match status" value="1"/>
</dbReference>
<sequence length="330" mass="36725">MSISTYRILDLAEKALTIRLTRDELLQLIPLPDQALTGLWAGAERIRTHFFGTSIHLCTICNAKSGRCSEDCHYCAQSAHFDTHVAAYPLLPHDQLVQDGMLAAHSPIHRYAMVTSGRRLPKQEIPQVAKAMGDLQEANVNLCASLGILDKEDLLTLKAHGMTRYHHNLETCRELFPRICTTHGFEERVATLRMAKEIGLQVCSGGIFGMGENLEQTLDLALTLRDIDVDAVPMNFLIPIPGTPLENTRPLQPLECLRRIALFRFALPDKEIIICGGRVANLKELHPMVFQAGASGIMTGNYLTRQGRTLQQDLDLLEHLGLEPRKPSGH</sequence>
<dbReference type="SMART" id="SM00876">
    <property type="entry name" value="BATS"/>
    <property type="match status" value="1"/>
</dbReference>
<dbReference type="InterPro" id="IPR024177">
    <property type="entry name" value="Biotin_synthase"/>
</dbReference>
<dbReference type="InterPro" id="IPR006638">
    <property type="entry name" value="Elp3/MiaA/NifB-like_rSAM"/>
</dbReference>
<organism evidence="16 17">
    <name type="scientific">Desulfoplanes formicivorans</name>
    <dbReference type="NCBI Taxonomy" id="1592317"/>
    <lineage>
        <taxon>Bacteria</taxon>
        <taxon>Pseudomonadati</taxon>
        <taxon>Thermodesulfobacteriota</taxon>
        <taxon>Desulfovibrionia</taxon>
        <taxon>Desulfovibrionales</taxon>
        <taxon>Desulfoplanaceae</taxon>
        <taxon>Desulfoplanes</taxon>
    </lineage>
</organism>
<dbReference type="SFLD" id="SFLDG01060">
    <property type="entry name" value="BATS_domain_containing"/>
    <property type="match status" value="1"/>
</dbReference>